<dbReference type="InterPro" id="IPR004358">
    <property type="entry name" value="Sig_transdc_His_kin-like_C"/>
</dbReference>
<evidence type="ECO:0000256" key="3">
    <source>
        <dbReference type="ARBA" id="ARBA00022553"/>
    </source>
</evidence>
<dbReference type="AlphaFoldDB" id="U5QJP4"/>
<sequence length="683" mass="74154">MAGLWTPLENWSLQKRFQWRGFRPSAVPLVLVAIDDRSIARLGRLPWDRRRFAQLLDRLEGAAVVGIDVLFSEPTAQDALLARAIARQGRVVLAAARTPTSVRLEPVPPLAEVSAGIGDIGAGIFGENLQLRTALVVPKSPGSDLEVETFGTVIARLYASLAGLSQPSVPDRIWLNWPGPARSLPSVSAIDVLEGKVAPARFADQIVLVGVTATAVDALITPFDTQASGIALHWTVVDNLLGNSALAPWPGWLTGLVAVMSALGLGFLLTGRPGWLQLTITLAWAAGWVGLAVVLFWRSSIWLPLAAPAGALILAGGFSLIEGEQRTARRLEIQRERRKAQQAVTDSLATALVAATGDGRIYFQNPASAPFFPENRSTPFLGEQLQALGWLSAEQWAEAQAALGSGQPSQRQVNLGERDYRLRLVPLSQDEQVGGILCAIEDITAQLELERLRQQMLGMLSHDIRSPLTNIRGFAELLKISPPSSDIELEEMVDPILSSAERVQGLVSDFLALARIESPAFDLKVQPLSVQARLRPLMAELRPQAEARHSRLVAEDWPKEPLIIAADPLRFDQIFMNLLTNALKYGPDSQTIRVRLSLDSPWVAIAVIDEGFGIPDAALERIWEPFYRVKTAQTEGIPGTGLGLAITRKLVELHTGSIAVTSNPGQGSCFSVRFRQQNLAPDP</sequence>
<accession>U5QJP4</accession>
<dbReference type="HOGENOM" id="CLU_016084_1_0_3"/>
<dbReference type="Pfam" id="PF00512">
    <property type="entry name" value="HisKA"/>
    <property type="match status" value="1"/>
</dbReference>
<dbReference type="Gene3D" id="3.30.565.10">
    <property type="entry name" value="Histidine kinase-like ATPase, C-terminal domain"/>
    <property type="match status" value="1"/>
</dbReference>
<dbReference type="EMBL" id="CP003587">
    <property type="protein sequence ID" value="AGY59151.1"/>
    <property type="molecule type" value="Genomic_DNA"/>
</dbReference>
<dbReference type="InterPro" id="IPR036097">
    <property type="entry name" value="HisK_dim/P_sf"/>
</dbReference>
<evidence type="ECO:0000256" key="2">
    <source>
        <dbReference type="ARBA" id="ARBA00012438"/>
    </source>
</evidence>
<organism evidence="9 10">
    <name type="scientific">Gloeobacter kilaueensis (strain ATCC BAA-2537 / CCAP 1431/1 / ULC 316 / JS1)</name>
    <dbReference type="NCBI Taxonomy" id="1183438"/>
    <lineage>
        <taxon>Bacteria</taxon>
        <taxon>Bacillati</taxon>
        <taxon>Cyanobacteriota</taxon>
        <taxon>Cyanophyceae</taxon>
        <taxon>Gloeobacterales</taxon>
        <taxon>Gloeobacteraceae</taxon>
        <taxon>Gloeobacter</taxon>
    </lineage>
</organism>
<dbReference type="InterPro" id="IPR036890">
    <property type="entry name" value="HATPase_C_sf"/>
</dbReference>
<proteinExistence type="predicted"/>
<keyword evidence="7" id="KW-1133">Transmembrane helix</keyword>
<dbReference type="eggNOG" id="COG4252">
    <property type="taxonomic scope" value="Bacteria"/>
</dbReference>
<dbReference type="SMART" id="SM01080">
    <property type="entry name" value="CHASE2"/>
    <property type="match status" value="1"/>
</dbReference>
<dbReference type="Gene3D" id="3.30.450.20">
    <property type="entry name" value="PAS domain"/>
    <property type="match status" value="1"/>
</dbReference>
<dbReference type="Pfam" id="PF02518">
    <property type="entry name" value="HATPase_c"/>
    <property type="match status" value="1"/>
</dbReference>
<dbReference type="Proteomes" id="UP000017396">
    <property type="component" value="Chromosome"/>
</dbReference>
<keyword evidence="6" id="KW-0902">Two-component regulatory system</keyword>
<dbReference type="CDD" id="cd00075">
    <property type="entry name" value="HATPase"/>
    <property type="match status" value="1"/>
</dbReference>
<dbReference type="PROSITE" id="PS50109">
    <property type="entry name" value="HIS_KIN"/>
    <property type="match status" value="1"/>
</dbReference>
<evidence type="ECO:0000313" key="10">
    <source>
        <dbReference type="Proteomes" id="UP000017396"/>
    </source>
</evidence>
<dbReference type="SUPFAM" id="SSF47384">
    <property type="entry name" value="Homodimeric domain of signal transducing histidine kinase"/>
    <property type="match status" value="1"/>
</dbReference>
<dbReference type="PRINTS" id="PR00344">
    <property type="entry name" value="BCTRLSENSOR"/>
</dbReference>
<dbReference type="Pfam" id="PF05226">
    <property type="entry name" value="CHASE2"/>
    <property type="match status" value="1"/>
</dbReference>
<dbReference type="PATRIC" id="fig|1183438.3.peg.2864"/>
<name>U5QJP4_GLOK1</name>
<evidence type="ECO:0000259" key="8">
    <source>
        <dbReference type="PROSITE" id="PS50109"/>
    </source>
</evidence>
<evidence type="ECO:0000256" key="4">
    <source>
        <dbReference type="ARBA" id="ARBA00022679"/>
    </source>
</evidence>
<dbReference type="KEGG" id="glj:GKIL_2905"/>
<keyword evidence="10" id="KW-1185">Reference proteome</keyword>
<keyword evidence="5 9" id="KW-0418">Kinase</keyword>
<dbReference type="PANTHER" id="PTHR43047:SF72">
    <property type="entry name" value="OSMOSENSING HISTIDINE PROTEIN KINASE SLN1"/>
    <property type="match status" value="1"/>
</dbReference>
<evidence type="ECO:0000256" key="6">
    <source>
        <dbReference type="ARBA" id="ARBA00023012"/>
    </source>
</evidence>
<dbReference type="FunFam" id="3.30.565.10:FF:000006">
    <property type="entry name" value="Sensor histidine kinase WalK"/>
    <property type="match status" value="1"/>
</dbReference>
<dbReference type="SMART" id="SM00388">
    <property type="entry name" value="HisKA"/>
    <property type="match status" value="1"/>
</dbReference>
<evidence type="ECO:0000256" key="5">
    <source>
        <dbReference type="ARBA" id="ARBA00022777"/>
    </source>
</evidence>
<gene>
    <name evidence="9" type="ORF">GKIL_2905</name>
</gene>
<evidence type="ECO:0000313" key="9">
    <source>
        <dbReference type="EMBL" id="AGY59151.1"/>
    </source>
</evidence>
<keyword evidence="3" id="KW-0597">Phosphoprotein</keyword>
<dbReference type="InterPro" id="IPR003594">
    <property type="entry name" value="HATPase_dom"/>
</dbReference>
<feature type="domain" description="Histidine kinase" evidence="8">
    <location>
        <begin position="459"/>
        <end position="678"/>
    </location>
</feature>
<dbReference type="GO" id="GO:0000155">
    <property type="term" value="F:phosphorelay sensor kinase activity"/>
    <property type="evidence" value="ECO:0007669"/>
    <property type="project" value="InterPro"/>
</dbReference>
<dbReference type="GO" id="GO:0005886">
    <property type="term" value="C:plasma membrane"/>
    <property type="evidence" value="ECO:0007669"/>
    <property type="project" value="TreeGrafter"/>
</dbReference>
<dbReference type="InterPro" id="IPR003661">
    <property type="entry name" value="HisK_dim/P_dom"/>
</dbReference>
<reference evidence="9 10" key="1">
    <citation type="journal article" date="2013" name="PLoS ONE">
        <title>Cultivation and Complete Genome Sequencing of Gloeobacter kilaueensis sp. nov., from a Lava Cave in Kilauea Caldera, Hawai'i.</title>
        <authorList>
            <person name="Saw J.H."/>
            <person name="Schatz M."/>
            <person name="Brown M.V."/>
            <person name="Kunkel D.D."/>
            <person name="Foster J.S."/>
            <person name="Shick H."/>
            <person name="Christensen S."/>
            <person name="Hou S."/>
            <person name="Wan X."/>
            <person name="Donachie S.P."/>
        </authorList>
    </citation>
    <scope>NUCLEOTIDE SEQUENCE [LARGE SCALE GENOMIC DNA]</scope>
    <source>
        <strain evidence="10">JS</strain>
    </source>
</reference>
<keyword evidence="7" id="KW-0472">Membrane</keyword>
<dbReference type="Gene3D" id="1.10.287.130">
    <property type="match status" value="1"/>
</dbReference>
<dbReference type="PANTHER" id="PTHR43047">
    <property type="entry name" value="TWO-COMPONENT HISTIDINE PROTEIN KINASE"/>
    <property type="match status" value="1"/>
</dbReference>
<feature type="transmembrane region" description="Helical" evidence="7">
    <location>
        <begin position="249"/>
        <end position="268"/>
    </location>
</feature>
<evidence type="ECO:0000256" key="1">
    <source>
        <dbReference type="ARBA" id="ARBA00000085"/>
    </source>
</evidence>
<feature type="transmembrane region" description="Helical" evidence="7">
    <location>
        <begin position="275"/>
        <end position="295"/>
    </location>
</feature>
<evidence type="ECO:0000256" key="7">
    <source>
        <dbReference type="SAM" id="Phobius"/>
    </source>
</evidence>
<keyword evidence="4 9" id="KW-0808">Transferase</keyword>
<comment type="catalytic activity">
    <reaction evidence="1">
        <text>ATP + protein L-histidine = ADP + protein N-phospho-L-histidine.</text>
        <dbReference type="EC" id="2.7.13.3"/>
    </reaction>
</comment>
<feature type="transmembrane region" description="Helical" evidence="7">
    <location>
        <begin position="301"/>
        <end position="321"/>
    </location>
</feature>
<dbReference type="STRING" id="1183438.GKIL_2905"/>
<dbReference type="CDD" id="cd00082">
    <property type="entry name" value="HisKA"/>
    <property type="match status" value="1"/>
</dbReference>
<dbReference type="InterPro" id="IPR005467">
    <property type="entry name" value="His_kinase_dom"/>
</dbReference>
<dbReference type="InterPro" id="IPR007890">
    <property type="entry name" value="CHASE2"/>
</dbReference>
<protein>
    <recommendedName>
        <fullName evidence="2">histidine kinase</fullName>
        <ecNumber evidence="2">2.7.13.3</ecNumber>
    </recommendedName>
</protein>
<dbReference type="EC" id="2.7.13.3" evidence="2"/>
<dbReference type="eggNOG" id="COG5002">
    <property type="taxonomic scope" value="Bacteria"/>
</dbReference>
<dbReference type="SUPFAM" id="SSF55874">
    <property type="entry name" value="ATPase domain of HSP90 chaperone/DNA topoisomerase II/histidine kinase"/>
    <property type="match status" value="1"/>
</dbReference>
<dbReference type="SMART" id="SM00387">
    <property type="entry name" value="HATPase_c"/>
    <property type="match status" value="1"/>
</dbReference>
<dbReference type="GO" id="GO:0009927">
    <property type="term" value="F:histidine phosphotransfer kinase activity"/>
    <property type="evidence" value="ECO:0007669"/>
    <property type="project" value="TreeGrafter"/>
</dbReference>
<keyword evidence="7" id="KW-0812">Transmembrane</keyword>